<dbReference type="RefSeq" id="WP_171112440.1">
    <property type="nucleotide sequence ID" value="NZ_CP053097.1"/>
</dbReference>
<sequence>MNIKTENLNSTNSAVDSIKKLYNDYLKYYNIQKDFYFVILKKISIKWNCF</sequence>
<organism evidence="1 2">
    <name type="scientific">Mycoplasma miroungirhinis</name>
    <dbReference type="NCBI Taxonomy" id="754516"/>
    <lineage>
        <taxon>Bacteria</taxon>
        <taxon>Bacillati</taxon>
        <taxon>Mycoplasmatota</taxon>
        <taxon>Mollicutes</taxon>
        <taxon>Mycoplasmataceae</taxon>
        <taxon>Mycoplasma</taxon>
    </lineage>
</organism>
<accession>A0A6M4JCX5</accession>
<dbReference type="KEGG" id="mmio:HLA92_00425"/>
<dbReference type="EMBL" id="CP053097">
    <property type="protein sequence ID" value="QJR43919.1"/>
    <property type="molecule type" value="Genomic_DNA"/>
</dbReference>
<protein>
    <submittedName>
        <fullName evidence="1">Uncharacterized protein</fullName>
    </submittedName>
</protein>
<dbReference type="Proteomes" id="UP000502118">
    <property type="component" value="Chromosome"/>
</dbReference>
<dbReference type="AlphaFoldDB" id="A0A6M4JCX5"/>
<evidence type="ECO:0000313" key="2">
    <source>
        <dbReference type="Proteomes" id="UP000502118"/>
    </source>
</evidence>
<proteinExistence type="predicted"/>
<gene>
    <name evidence="1" type="ORF">HLA92_00425</name>
</gene>
<keyword evidence="2" id="KW-1185">Reference proteome</keyword>
<reference evidence="1 2" key="1">
    <citation type="submission" date="2020-05" db="EMBL/GenBank/DDBJ databases">
        <title>Novel Mycoplasma species detected in Mirounga angustirostris (northern elephant seal) from the USA.</title>
        <authorList>
            <person name="Volokhov D.V."/>
        </authorList>
    </citation>
    <scope>NUCLEOTIDE SEQUENCE [LARGE SCALE GENOMIC DNA]</scope>
    <source>
        <strain evidence="1 2">Mirounga ES2806-NAS</strain>
    </source>
</reference>
<name>A0A6M4JCX5_9MOLU</name>
<evidence type="ECO:0000313" key="1">
    <source>
        <dbReference type="EMBL" id="QJR43919.1"/>
    </source>
</evidence>